<accession>A0A151SMV3</accession>
<dbReference type="Proteomes" id="UP000075243">
    <property type="component" value="Chromosome 11"/>
</dbReference>
<sequence>MMEGLVDPNQCNFVPHRQTTDNIIIAHEVIHSMRHKKGKKRWMAIKIDIEKAYDRLS</sequence>
<dbReference type="AlphaFoldDB" id="A0A151SMV3"/>
<gene>
    <name evidence="1" type="ORF">KK1_002407</name>
</gene>
<keyword evidence="2" id="KW-1185">Reference proteome</keyword>
<evidence type="ECO:0000313" key="2">
    <source>
        <dbReference type="Proteomes" id="UP000075243"/>
    </source>
</evidence>
<name>A0A151SMV3_CAJCA</name>
<dbReference type="EMBL" id="CM003613">
    <property type="protein sequence ID" value="KYP56170.1"/>
    <property type="molecule type" value="Genomic_DNA"/>
</dbReference>
<reference evidence="1 2" key="1">
    <citation type="journal article" date="2012" name="Nat. Biotechnol.">
        <title>Draft genome sequence of pigeonpea (Cajanus cajan), an orphan legume crop of resource-poor farmers.</title>
        <authorList>
            <person name="Varshney R.K."/>
            <person name="Chen W."/>
            <person name="Li Y."/>
            <person name="Bharti A.K."/>
            <person name="Saxena R.K."/>
            <person name="Schlueter J.A."/>
            <person name="Donoghue M.T."/>
            <person name="Azam S."/>
            <person name="Fan G."/>
            <person name="Whaley A.M."/>
            <person name="Farmer A.D."/>
            <person name="Sheridan J."/>
            <person name="Iwata A."/>
            <person name="Tuteja R."/>
            <person name="Penmetsa R.V."/>
            <person name="Wu W."/>
            <person name="Upadhyaya H.D."/>
            <person name="Yang S.P."/>
            <person name="Shah T."/>
            <person name="Saxena K.B."/>
            <person name="Michael T."/>
            <person name="McCombie W.R."/>
            <person name="Yang B."/>
            <person name="Zhang G."/>
            <person name="Yang H."/>
            <person name="Wang J."/>
            <person name="Spillane C."/>
            <person name="Cook D.R."/>
            <person name="May G.D."/>
            <person name="Xu X."/>
            <person name="Jackson S.A."/>
        </authorList>
    </citation>
    <scope>NUCLEOTIDE SEQUENCE [LARGE SCALE GENOMIC DNA]</scope>
    <source>
        <strain evidence="2">cv. Asha</strain>
    </source>
</reference>
<evidence type="ECO:0000313" key="1">
    <source>
        <dbReference type="EMBL" id="KYP56170.1"/>
    </source>
</evidence>
<proteinExistence type="predicted"/>
<dbReference type="Gramene" id="C.cajan_02345.t">
    <property type="protein sequence ID" value="C.cajan_02345.t.cds1"/>
    <property type="gene ID" value="C.cajan_02345"/>
</dbReference>
<organism evidence="1 2">
    <name type="scientific">Cajanus cajan</name>
    <name type="common">Pigeon pea</name>
    <name type="synonym">Cajanus indicus</name>
    <dbReference type="NCBI Taxonomy" id="3821"/>
    <lineage>
        <taxon>Eukaryota</taxon>
        <taxon>Viridiplantae</taxon>
        <taxon>Streptophyta</taxon>
        <taxon>Embryophyta</taxon>
        <taxon>Tracheophyta</taxon>
        <taxon>Spermatophyta</taxon>
        <taxon>Magnoliopsida</taxon>
        <taxon>eudicotyledons</taxon>
        <taxon>Gunneridae</taxon>
        <taxon>Pentapetalae</taxon>
        <taxon>rosids</taxon>
        <taxon>fabids</taxon>
        <taxon>Fabales</taxon>
        <taxon>Fabaceae</taxon>
        <taxon>Papilionoideae</taxon>
        <taxon>50 kb inversion clade</taxon>
        <taxon>NPAAA clade</taxon>
        <taxon>indigoferoid/millettioid clade</taxon>
        <taxon>Phaseoleae</taxon>
        <taxon>Cajanus</taxon>
    </lineage>
</organism>
<protein>
    <submittedName>
        <fullName evidence="1">Uncharacterized protein</fullName>
    </submittedName>
</protein>